<evidence type="ECO:0000313" key="1">
    <source>
        <dbReference type="EMBL" id="KAF0044368.1"/>
    </source>
</evidence>
<dbReference type="EMBL" id="VEVO01000003">
    <property type="protein sequence ID" value="KAF0044368.1"/>
    <property type="molecule type" value="Genomic_DNA"/>
</dbReference>
<protein>
    <submittedName>
        <fullName evidence="1">Uncharacterized protein</fullName>
    </submittedName>
</protein>
<reference evidence="1 2" key="1">
    <citation type="submission" date="2019-06" db="EMBL/GenBank/DDBJ databases">
        <title>Draft genomes of female and male turbot (Scophthalmus maximus).</title>
        <authorList>
            <person name="Xu H."/>
            <person name="Xu X.-W."/>
            <person name="Shao C."/>
            <person name="Chen S."/>
        </authorList>
    </citation>
    <scope>NUCLEOTIDE SEQUENCE [LARGE SCALE GENOMIC DNA]</scope>
    <source>
        <strain evidence="1">Ysfricsl-2016a</strain>
        <tissue evidence="1">Blood</tissue>
    </source>
</reference>
<proteinExistence type="predicted"/>
<gene>
    <name evidence="1" type="ORF">F2P81_003526</name>
</gene>
<evidence type="ECO:0000313" key="2">
    <source>
        <dbReference type="Proteomes" id="UP000438429"/>
    </source>
</evidence>
<accession>A0A6A4TIP6</accession>
<comment type="caution">
    <text evidence="1">The sequence shown here is derived from an EMBL/GenBank/DDBJ whole genome shotgun (WGS) entry which is preliminary data.</text>
</comment>
<dbReference type="Proteomes" id="UP000438429">
    <property type="component" value="Unassembled WGS sequence"/>
</dbReference>
<organism evidence="1 2">
    <name type="scientific">Scophthalmus maximus</name>
    <name type="common">Turbot</name>
    <name type="synonym">Psetta maxima</name>
    <dbReference type="NCBI Taxonomy" id="52904"/>
    <lineage>
        <taxon>Eukaryota</taxon>
        <taxon>Metazoa</taxon>
        <taxon>Chordata</taxon>
        <taxon>Craniata</taxon>
        <taxon>Vertebrata</taxon>
        <taxon>Euteleostomi</taxon>
        <taxon>Actinopterygii</taxon>
        <taxon>Neopterygii</taxon>
        <taxon>Teleostei</taxon>
        <taxon>Neoteleostei</taxon>
        <taxon>Acanthomorphata</taxon>
        <taxon>Carangaria</taxon>
        <taxon>Pleuronectiformes</taxon>
        <taxon>Pleuronectoidei</taxon>
        <taxon>Scophthalmidae</taxon>
        <taxon>Scophthalmus</taxon>
    </lineage>
</organism>
<dbReference type="AlphaFoldDB" id="A0A6A4TIP6"/>
<name>A0A6A4TIP6_SCOMX</name>
<sequence>MDQSCNYRDKTSKLELRVVHRKWALFARQIDRYVPPTSECLRRLQIGCLFGRCGGRERDDVKQLRDYFERREASQCSYHEAAVRCPISRSSGKSKLTSDRFILWETSDLLHNDMSKTSCRHLQLKYHFLP</sequence>